<feature type="binding site" evidence="6">
    <location>
        <position position="193"/>
    </location>
    <ligand>
        <name>substrate</name>
    </ligand>
</feature>
<evidence type="ECO:0000256" key="7">
    <source>
        <dbReference type="PIRSR" id="PIRSR000806-2"/>
    </source>
</evidence>
<dbReference type="FunFam" id="3.90.550.10:FF:000002">
    <property type="entry name" value="UTP--glucose-1-phosphate uridylyltransferase"/>
    <property type="match status" value="1"/>
</dbReference>
<organism evidence="8 9">
    <name type="scientific">Trichomonas vaginalis (strain ATCC PRA-98 / G3)</name>
    <dbReference type="NCBI Taxonomy" id="412133"/>
    <lineage>
        <taxon>Eukaryota</taxon>
        <taxon>Metamonada</taxon>
        <taxon>Parabasalia</taxon>
        <taxon>Trichomonadida</taxon>
        <taxon>Trichomonadidae</taxon>
        <taxon>Trichomonas</taxon>
    </lineage>
</organism>
<keyword evidence="3 5" id="KW-0808">Transferase</keyword>
<dbReference type="FunCoup" id="A2DYG1">
    <property type="interactions" value="549"/>
</dbReference>
<name>A2DYG1_TRIV3</name>
<dbReference type="Pfam" id="PF01704">
    <property type="entry name" value="UDPGP"/>
    <property type="match status" value="1"/>
</dbReference>
<reference evidence="8" key="1">
    <citation type="submission" date="2006-10" db="EMBL/GenBank/DDBJ databases">
        <authorList>
            <person name="Amadeo P."/>
            <person name="Zhao Q."/>
            <person name="Wortman J."/>
            <person name="Fraser-Liggett C."/>
            <person name="Carlton J."/>
        </authorList>
    </citation>
    <scope>NUCLEOTIDE SEQUENCE</scope>
    <source>
        <strain evidence="8">G3</strain>
    </source>
</reference>
<evidence type="ECO:0000256" key="1">
    <source>
        <dbReference type="ARBA" id="ARBA00010401"/>
    </source>
</evidence>
<feature type="binding site" evidence="7">
    <location>
        <position position="192"/>
    </location>
    <ligand>
        <name>UTP</name>
        <dbReference type="ChEBI" id="CHEBI:46398"/>
    </ligand>
</feature>
<feature type="binding site" evidence="7">
    <location>
        <position position="102"/>
    </location>
    <ligand>
        <name>UTP</name>
        <dbReference type="ChEBI" id="CHEBI:46398"/>
    </ligand>
</feature>
<dbReference type="GO" id="GO:0006011">
    <property type="term" value="P:UDP-alpha-D-glucose metabolic process"/>
    <property type="evidence" value="ECO:0000318"/>
    <property type="project" value="GO_Central"/>
</dbReference>
<comment type="similarity">
    <text evidence="1 5">Belongs to the UDPGP type 1 family.</text>
</comment>
<dbReference type="GO" id="GO:0003983">
    <property type="term" value="F:UTP:glucose-1-phosphate uridylyltransferase activity"/>
    <property type="evidence" value="ECO:0000318"/>
    <property type="project" value="GO_Central"/>
</dbReference>
<evidence type="ECO:0000313" key="9">
    <source>
        <dbReference type="Proteomes" id="UP000001542"/>
    </source>
</evidence>
<dbReference type="VEuPathDB" id="TrichDB:TVAGG3_0321460"/>
<accession>A2DYG1</accession>
<evidence type="ECO:0000313" key="8">
    <source>
        <dbReference type="EMBL" id="EAY14496.1"/>
    </source>
</evidence>
<dbReference type="InterPro" id="IPR029044">
    <property type="entry name" value="Nucleotide-diphossugar_trans"/>
</dbReference>
<reference evidence="8" key="2">
    <citation type="journal article" date="2007" name="Science">
        <title>Draft genome sequence of the sexually transmitted pathogen Trichomonas vaginalis.</title>
        <authorList>
            <person name="Carlton J.M."/>
            <person name="Hirt R.P."/>
            <person name="Silva J.C."/>
            <person name="Delcher A.L."/>
            <person name="Schatz M."/>
            <person name="Zhao Q."/>
            <person name="Wortman J.R."/>
            <person name="Bidwell S.L."/>
            <person name="Alsmark U.C.M."/>
            <person name="Besteiro S."/>
            <person name="Sicheritz-Ponten T."/>
            <person name="Noel C.J."/>
            <person name="Dacks J.B."/>
            <person name="Foster P.G."/>
            <person name="Simillion C."/>
            <person name="Van de Peer Y."/>
            <person name="Miranda-Saavedra D."/>
            <person name="Barton G.J."/>
            <person name="Westrop G.D."/>
            <person name="Mueller S."/>
            <person name="Dessi D."/>
            <person name="Fiori P.L."/>
            <person name="Ren Q."/>
            <person name="Paulsen I."/>
            <person name="Zhang H."/>
            <person name="Bastida-Corcuera F.D."/>
            <person name="Simoes-Barbosa A."/>
            <person name="Brown M.T."/>
            <person name="Hayes R.D."/>
            <person name="Mukherjee M."/>
            <person name="Okumura C.Y."/>
            <person name="Schneider R."/>
            <person name="Smith A.J."/>
            <person name="Vanacova S."/>
            <person name="Villalvazo M."/>
            <person name="Haas B.J."/>
            <person name="Pertea M."/>
            <person name="Feldblyum T.V."/>
            <person name="Utterback T.R."/>
            <person name="Shu C.L."/>
            <person name="Osoegawa K."/>
            <person name="de Jong P.J."/>
            <person name="Hrdy I."/>
            <person name="Horvathova L."/>
            <person name="Zubacova Z."/>
            <person name="Dolezal P."/>
            <person name="Malik S.B."/>
            <person name="Logsdon J.M. Jr."/>
            <person name="Henze K."/>
            <person name="Gupta A."/>
            <person name="Wang C.C."/>
            <person name="Dunne R.L."/>
            <person name="Upcroft J.A."/>
            <person name="Upcroft P."/>
            <person name="White O."/>
            <person name="Salzberg S.L."/>
            <person name="Tang P."/>
            <person name="Chiu C.-H."/>
            <person name="Lee Y.-S."/>
            <person name="Embley T.M."/>
            <person name="Coombs G.H."/>
            <person name="Mottram J.C."/>
            <person name="Tachezy J."/>
            <person name="Fraser-Liggett C.M."/>
            <person name="Johnson P.J."/>
        </authorList>
    </citation>
    <scope>NUCLEOTIDE SEQUENCE [LARGE SCALE GENOMIC DNA]</scope>
    <source>
        <strain evidence="8">G3</strain>
    </source>
</reference>
<dbReference type="EMBL" id="DS113269">
    <property type="protein sequence ID" value="EAY14496.1"/>
    <property type="molecule type" value="Genomic_DNA"/>
</dbReference>
<evidence type="ECO:0000256" key="3">
    <source>
        <dbReference type="ARBA" id="ARBA00022679"/>
    </source>
</evidence>
<gene>
    <name evidence="8" type="ORF">TVAG_388260</name>
</gene>
<dbReference type="CDD" id="cd00897">
    <property type="entry name" value="UGPase_euk"/>
    <property type="match status" value="1"/>
</dbReference>
<dbReference type="OMA" id="KEYCFLS"/>
<dbReference type="GO" id="GO:0005737">
    <property type="term" value="C:cytoplasm"/>
    <property type="evidence" value="ECO:0000318"/>
    <property type="project" value="GO_Central"/>
</dbReference>
<dbReference type="EC" id="2.7.7.9" evidence="2 5"/>
<comment type="catalytic activity">
    <reaction evidence="5">
        <text>alpha-D-glucose 1-phosphate + UTP + H(+) = UDP-alpha-D-glucose + diphosphate</text>
        <dbReference type="Rhea" id="RHEA:19889"/>
        <dbReference type="ChEBI" id="CHEBI:15378"/>
        <dbReference type="ChEBI" id="CHEBI:33019"/>
        <dbReference type="ChEBI" id="CHEBI:46398"/>
        <dbReference type="ChEBI" id="CHEBI:58601"/>
        <dbReference type="ChEBI" id="CHEBI:58885"/>
        <dbReference type="EC" id="2.7.7.9"/>
    </reaction>
</comment>
<proteinExistence type="inferred from homology"/>
<dbReference type="FunFam" id="2.160.10.10:FF:000001">
    <property type="entry name" value="UTP--glucose-1-phosphate uridylyltransferase"/>
    <property type="match status" value="1"/>
</dbReference>
<evidence type="ECO:0000256" key="5">
    <source>
        <dbReference type="PIRNR" id="PIRNR000806"/>
    </source>
</evidence>
<dbReference type="InterPro" id="IPR016267">
    <property type="entry name" value="UDPGP_trans"/>
</dbReference>
<sequence>MSVASLMATDEKAALQLLREKVAPLKLSKGAEDKLVSMFKAAFSKDSEAEINWDFVKPLTPNEQFPYENLAEPANPAELLKQLVVVKLNGGLGTTMGCTFPKSLINVADNETFFDITAQQVAEFNQKYNVDIPLVLMHSFYTDDLMKPHLNKVKGVRVLTFNQNKFPRIDAETLEPVPTSPDSPLAEWNPPGHGDVYHCLRDSGLLDQLIAEGKKFMFISNIDNLGARIDLKILNKVATENRSYAAETVPKTPDDWKGGMPILYKGRVKLLETAQVPNGHMDDFKNIKIFDIFNSNNMWVNLVTLKKALDEDTLVLDVIKNRKVYNGRNVIQLEAAAGSAIQSFHDSISIKIPRSRFLPVKSCNELLMDRSDLYVRNGGEFILSPKRTLTTLPSINLGPKYQHVSEFEKRFKAIPSLLNVDVLEVTGDVTFGPGVVIEGKVHIKGSDDKPVTIENRHLKDETVTF</sequence>
<dbReference type="KEGG" id="tva:4772486"/>
<dbReference type="Gene3D" id="3.90.550.10">
    <property type="entry name" value="Spore Coat Polysaccharide Biosynthesis Protein SpsA, Chain A"/>
    <property type="match status" value="1"/>
</dbReference>
<dbReference type="PIRSF" id="PIRSF000806">
    <property type="entry name" value="UDPGP"/>
    <property type="match status" value="1"/>
</dbReference>
<keyword evidence="4 5" id="KW-0548">Nucleotidyltransferase</keyword>
<feature type="binding site" evidence="7">
    <location>
        <position position="163"/>
    </location>
    <ligand>
        <name>UTP</name>
        <dbReference type="ChEBI" id="CHEBI:46398"/>
    </ligand>
</feature>
<dbReference type="InParanoid" id="A2DYG1"/>
<evidence type="ECO:0000256" key="4">
    <source>
        <dbReference type="ARBA" id="ARBA00022695"/>
    </source>
</evidence>
<feature type="binding site" evidence="7">
    <location>
        <position position="223"/>
    </location>
    <ligand>
        <name>UTP</name>
        <dbReference type="ChEBI" id="CHEBI:46398"/>
    </ligand>
</feature>
<dbReference type="OrthoDB" id="932129at2759"/>
<dbReference type="eggNOG" id="KOG2638">
    <property type="taxonomic scope" value="Eukaryota"/>
</dbReference>
<dbReference type="STRING" id="5722.A2DYG1"/>
<evidence type="ECO:0000256" key="2">
    <source>
        <dbReference type="ARBA" id="ARBA00012415"/>
    </source>
</evidence>
<dbReference type="Gene3D" id="2.160.10.10">
    <property type="entry name" value="Hexapeptide repeat proteins"/>
    <property type="match status" value="1"/>
</dbReference>
<evidence type="ECO:0000256" key="6">
    <source>
        <dbReference type="PIRSR" id="PIRSR000806-1"/>
    </source>
</evidence>
<dbReference type="GO" id="GO:0005977">
    <property type="term" value="P:glycogen metabolic process"/>
    <property type="evidence" value="ECO:0000318"/>
    <property type="project" value="GO_Central"/>
</dbReference>
<dbReference type="SMR" id="A2DYG1"/>
<dbReference type="InterPro" id="IPR002618">
    <property type="entry name" value="UDPGP_fam"/>
</dbReference>
<dbReference type="PANTHER" id="PTHR43511">
    <property type="match status" value="1"/>
</dbReference>
<feature type="binding site" evidence="7">
    <location>
        <position position="361"/>
    </location>
    <ligand>
        <name>UTP</name>
        <dbReference type="ChEBI" id="CHEBI:46398"/>
    </ligand>
</feature>
<keyword evidence="9" id="KW-1185">Reference proteome</keyword>
<dbReference type="AlphaFoldDB" id="A2DYG1"/>
<dbReference type="Proteomes" id="UP000001542">
    <property type="component" value="Unassembled WGS sequence"/>
</dbReference>
<dbReference type="SUPFAM" id="SSF53448">
    <property type="entry name" value="Nucleotide-diphospho-sugar transferases"/>
    <property type="match status" value="1"/>
</dbReference>
<dbReference type="RefSeq" id="XP_001326719.1">
    <property type="nucleotide sequence ID" value="XM_001326684.1"/>
</dbReference>
<protein>
    <recommendedName>
        <fullName evidence="2 5">UTP--glucose-1-phosphate uridylyltransferase</fullName>
        <ecNumber evidence="2 5">2.7.7.9</ecNumber>
    </recommendedName>
</protein>
<dbReference type="VEuPathDB" id="TrichDB:TVAG_388260"/>